<evidence type="ECO:0000313" key="2">
    <source>
        <dbReference type="Proteomes" id="UP000194236"/>
    </source>
</evidence>
<dbReference type="PANTHER" id="PTHR23072:SF0">
    <property type="entry name" value="GPI ETHANOLAMINE PHOSPHATE TRANSFERASE 2"/>
    <property type="match status" value="1"/>
</dbReference>
<evidence type="ECO:0000313" key="1">
    <source>
        <dbReference type="EMBL" id="OTF73664.1"/>
    </source>
</evidence>
<sequence>MKTNGIGLISVATIPTVTLPRIKALITGTLPSFMDYFLNLNPMVMKNNDVEKNKLKKQRDDNLVEQFNQHGKSIVFYGDDTWTQLFPSP</sequence>
<comment type="caution">
    <text evidence="1">The sequence shown here is derived from an EMBL/GenBank/DDBJ whole genome shotgun (WGS) entry which is preliminary data.</text>
</comment>
<dbReference type="SUPFAM" id="SSF53649">
    <property type="entry name" value="Alkaline phosphatase-like"/>
    <property type="match status" value="1"/>
</dbReference>
<proteinExistence type="predicted"/>
<accession>A0A1Y3B0T1</accession>
<dbReference type="GO" id="GO:0005789">
    <property type="term" value="C:endoplasmic reticulum membrane"/>
    <property type="evidence" value="ECO:0007669"/>
    <property type="project" value="TreeGrafter"/>
</dbReference>
<dbReference type="InterPro" id="IPR017850">
    <property type="entry name" value="Alkaline_phosphatase_core_sf"/>
</dbReference>
<dbReference type="OrthoDB" id="272139at2759"/>
<dbReference type="Proteomes" id="UP000194236">
    <property type="component" value="Unassembled WGS sequence"/>
</dbReference>
<dbReference type="AlphaFoldDB" id="A0A1Y3B0T1"/>
<reference evidence="1 2" key="1">
    <citation type="submission" date="2017-03" db="EMBL/GenBank/DDBJ databases">
        <title>Genome Survey of Euroglyphus maynei.</title>
        <authorList>
            <person name="Arlian L.G."/>
            <person name="Morgan M.S."/>
            <person name="Rider S.D."/>
        </authorList>
    </citation>
    <scope>NUCLEOTIDE SEQUENCE [LARGE SCALE GENOMIC DNA]</scope>
    <source>
        <strain evidence="1">Arlian Lab</strain>
        <tissue evidence="1">Whole body</tissue>
    </source>
</reference>
<protein>
    <submittedName>
        <fullName evidence="1">GPI ethanolamine phosphate transferase 2-like protein</fullName>
    </submittedName>
</protein>
<name>A0A1Y3B0T1_EURMA</name>
<organism evidence="1 2">
    <name type="scientific">Euroglyphus maynei</name>
    <name type="common">Mayne's house dust mite</name>
    <dbReference type="NCBI Taxonomy" id="6958"/>
    <lineage>
        <taxon>Eukaryota</taxon>
        <taxon>Metazoa</taxon>
        <taxon>Ecdysozoa</taxon>
        <taxon>Arthropoda</taxon>
        <taxon>Chelicerata</taxon>
        <taxon>Arachnida</taxon>
        <taxon>Acari</taxon>
        <taxon>Acariformes</taxon>
        <taxon>Sarcoptiformes</taxon>
        <taxon>Astigmata</taxon>
        <taxon>Psoroptidia</taxon>
        <taxon>Analgoidea</taxon>
        <taxon>Pyroglyphidae</taxon>
        <taxon>Pyroglyphinae</taxon>
        <taxon>Euroglyphus</taxon>
    </lineage>
</organism>
<dbReference type="InterPro" id="IPR039527">
    <property type="entry name" value="PIGG/GPI7"/>
</dbReference>
<feature type="non-terminal residue" evidence="1">
    <location>
        <position position="89"/>
    </location>
</feature>
<keyword evidence="2" id="KW-1185">Reference proteome</keyword>
<dbReference type="PANTHER" id="PTHR23072">
    <property type="entry name" value="PHOSPHATIDYLINOSITOL GLYCAN-RELATED"/>
    <property type="match status" value="1"/>
</dbReference>
<dbReference type="EMBL" id="MUJZ01050624">
    <property type="protein sequence ID" value="OTF73664.1"/>
    <property type="molecule type" value="Genomic_DNA"/>
</dbReference>
<keyword evidence="1" id="KW-0808">Transferase</keyword>
<gene>
    <name evidence="1" type="ORF">BLA29_001165</name>
</gene>
<dbReference type="GO" id="GO:0006506">
    <property type="term" value="P:GPI anchor biosynthetic process"/>
    <property type="evidence" value="ECO:0007669"/>
    <property type="project" value="InterPro"/>
</dbReference>
<dbReference type="GO" id="GO:0051267">
    <property type="term" value="F:CP2 mannose-ethanolamine phosphotransferase activity"/>
    <property type="evidence" value="ECO:0007669"/>
    <property type="project" value="TreeGrafter"/>
</dbReference>